<name>A0A7S0QL45_9CRYP</name>
<dbReference type="InterPro" id="IPR002048">
    <property type="entry name" value="EF_hand_dom"/>
</dbReference>
<dbReference type="EMBL" id="HBEZ01042691">
    <property type="protein sequence ID" value="CAD8645794.1"/>
    <property type="molecule type" value="Transcribed_RNA"/>
</dbReference>
<dbReference type="SUPFAM" id="SSF47473">
    <property type="entry name" value="EF-hand"/>
    <property type="match status" value="1"/>
</dbReference>
<dbReference type="Pfam" id="PF13499">
    <property type="entry name" value="EF-hand_7"/>
    <property type="match status" value="1"/>
</dbReference>
<evidence type="ECO:0000256" key="2">
    <source>
        <dbReference type="SAM" id="MobiDB-lite"/>
    </source>
</evidence>
<feature type="domain" description="EF-hand" evidence="3">
    <location>
        <begin position="152"/>
        <end position="187"/>
    </location>
</feature>
<dbReference type="InterPro" id="IPR011992">
    <property type="entry name" value="EF-hand-dom_pair"/>
</dbReference>
<gene>
    <name evidence="4" type="ORF">CCUR1050_LOCUS23479</name>
</gene>
<proteinExistence type="predicted"/>
<evidence type="ECO:0000256" key="1">
    <source>
        <dbReference type="ARBA" id="ARBA00022837"/>
    </source>
</evidence>
<protein>
    <recommendedName>
        <fullName evidence="3">EF-hand domain-containing protein</fullName>
    </recommendedName>
</protein>
<feature type="compositionally biased region" description="Basic and acidic residues" evidence="2">
    <location>
        <begin position="14"/>
        <end position="23"/>
    </location>
</feature>
<evidence type="ECO:0000313" key="4">
    <source>
        <dbReference type="EMBL" id="CAD8645794.1"/>
    </source>
</evidence>
<organism evidence="4">
    <name type="scientific">Cryptomonas curvata</name>
    <dbReference type="NCBI Taxonomy" id="233186"/>
    <lineage>
        <taxon>Eukaryota</taxon>
        <taxon>Cryptophyceae</taxon>
        <taxon>Cryptomonadales</taxon>
        <taxon>Cryptomonadaceae</taxon>
        <taxon>Cryptomonas</taxon>
    </lineage>
</organism>
<dbReference type="Gene3D" id="1.10.238.10">
    <property type="entry name" value="EF-hand"/>
    <property type="match status" value="1"/>
</dbReference>
<dbReference type="GO" id="GO:0005509">
    <property type="term" value="F:calcium ion binding"/>
    <property type="evidence" value="ECO:0007669"/>
    <property type="project" value="InterPro"/>
</dbReference>
<dbReference type="PROSITE" id="PS00018">
    <property type="entry name" value="EF_HAND_1"/>
    <property type="match status" value="2"/>
</dbReference>
<sequence length="241" mass="26170">MSERLTAPARSPLRRVEGKDSPLRGKHSKSPIRRLDAKSKLRSNGSMETLSEATEADAFQAQIAEAGIDHDTSHLSPALQRFWQRSKAGVLSPRSVRLGHNLPKPKGACAAALAHLTHARGQLADMLDHTRAVQATVGSFLKRHFEIIPQCQLSAAIRDRFRAFDISGDGTLSKQELKDAFASMGKIVTDTDLDELMLVFDADQSHTIDADEFEALVRTCLNIPLSPSSPADAPDAPDTVG</sequence>
<evidence type="ECO:0000259" key="3">
    <source>
        <dbReference type="PROSITE" id="PS50222"/>
    </source>
</evidence>
<dbReference type="PROSITE" id="PS50222">
    <property type="entry name" value="EF_HAND_2"/>
    <property type="match status" value="2"/>
</dbReference>
<dbReference type="SMART" id="SM00054">
    <property type="entry name" value="EFh"/>
    <property type="match status" value="2"/>
</dbReference>
<dbReference type="AlphaFoldDB" id="A0A7S0QL45"/>
<feature type="domain" description="EF-hand" evidence="3">
    <location>
        <begin position="188"/>
        <end position="223"/>
    </location>
</feature>
<dbReference type="InterPro" id="IPR018247">
    <property type="entry name" value="EF_Hand_1_Ca_BS"/>
</dbReference>
<feature type="region of interest" description="Disordered" evidence="2">
    <location>
        <begin position="1"/>
        <end position="49"/>
    </location>
</feature>
<reference evidence="4" key="1">
    <citation type="submission" date="2021-01" db="EMBL/GenBank/DDBJ databases">
        <authorList>
            <person name="Corre E."/>
            <person name="Pelletier E."/>
            <person name="Niang G."/>
            <person name="Scheremetjew M."/>
            <person name="Finn R."/>
            <person name="Kale V."/>
            <person name="Holt S."/>
            <person name="Cochrane G."/>
            <person name="Meng A."/>
            <person name="Brown T."/>
            <person name="Cohen L."/>
        </authorList>
    </citation>
    <scope>NUCLEOTIDE SEQUENCE</scope>
    <source>
        <strain evidence="4">CCAP979/52</strain>
    </source>
</reference>
<accession>A0A7S0QL45</accession>
<keyword evidence="1" id="KW-0106">Calcium</keyword>
<dbReference type="CDD" id="cd00051">
    <property type="entry name" value="EFh"/>
    <property type="match status" value="1"/>
</dbReference>